<dbReference type="EMBL" id="CP003257">
    <property type="protein sequence ID" value="AEX84975.1"/>
    <property type="molecule type" value="Genomic_DNA"/>
</dbReference>
<keyword evidence="7 9" id="KW-0067">ATP-binding</keyword>
<dbReference type="eggNOG" id="COG0519">
    <property type="taxonomic scope" value="Bacteria"/>
</dbReference>
<evidence type="ECO:0000256" key="3">
    <source>
        <dbReference type="ARBA" id="ARBA00022598"/>
    </source>
</evidence>
<dbReference type="SUPFAM" id="SSF52317">
    <property type="entry name" value="Class I glutamine amidotransferase-like"/>
    <property type="match status" value="1"/>
</dbReference>
<evidence type="ECO:0000256" key="5">
    <source>
        <dbReference type="ARBA" id="ARBA00022749"/>
    </source>
</evidence>
<keyword evidence="6 9" id="KW-0658">Purine biosynthesis</keyword>
<evidence type="ECO:0000259" key="11">
    <source>
        <dbReference type="PROSITE" id="PS51553"/>
    </source>
</evidence>
<feature type="active site" description="Nucleophile" evidence="9">
    <location>
        <position position="78"/>
    </location>
</feature>
<evidence type="ECO:0000256" key="9">
    <source>
        <dbReference type="HAMAP-Rule" id="MF_00344"/>
    </source>
</evidence>
<evidence type="ECO:0000313" key="13">
    <source>
        <dbReference type="Proteomes" id="UP000007161"/>
    </source>
</evidence>
<dbReference type="Gene3D" id="3.40.50.620">
    <property type="entry name" value="HUPs"/>
    <property type="match status" value="1"/>
</dbReference>
<comment type="function">
    <text evidence="1 9">Catalyzes the synthesis of GMP from XMP.</text>
</comment>
<dbReference type="SUPFAM" id="SSF52402">
    <property type="entry name" value="Adenine nucleotide alpha hydrolases-like"/>
    <property type="match status" value="1"/>
</dbReference>
<dbReference type="CDD" id="cd01742">
    <property type="entry name" value="GATase1_GMP_Synthase"/>
    <property type="match status" value="1"/>
</dbReference>
<evidence type="ECO:0000313" key="12">
    <source>
        <dbReference type="EMBL" id="AEX84975.1"/>
    </source>
</evidence>
<feature type="active site" evidence="9">
    <location>
        <position position="165"/>
    </location>
</feature>
<dbReference type="HAMAP" id="MF_00344">
    <property type="entry name" value="GMP_synthase"/>
    <property type="match status" value="1"/>
</dbReference>
<dbReference type="Pfam" id="PF00958">
    <property type="entry name" value="GMP_synt_C"/>
    <property type="match status" value="1"/>
</dbReference>
<comment type="catalytic activity">
    <reaction evidence="9">
        <text>XMP + L-glutamine + ATP + H2O = GMP + L-glutamate + AMP + diphosphate + 2 H(+)</text>
        <dbReference type="Rhea" id="RHEA:11680"/>
        <dbReference type="ChEBI" id="CHEBI:15377"/>
        <dbReference type="ChEBI" id="CHEBI:15378"/>
        <dbReference type="ChEBI" id="CHEBI:29985"/>
        <dbReference type="ChEBI" id="CHEBI:30616"/>
        <dbReference type="ChEBI" id="CHEBI:33019"/>
        <dbReference type="ChEBI" id="CHEBI:57464"/>
        <dbReference type="ChEBI" id="CHEBI:58115"/>
        <dbReference type="ChEBI" id="CHEBI:58359"/>
        <dbReference type="ChEBI" id="CHEBI:456215"/>
        <dbReference type="EC" id="6.3.5.2"/>
    </reaction>
</comment>
<dbReference type="GO" id="GO:0005524">
    <property type="term" value="F:ATP binding"/>
    <property type="evidence" value="ECO:0007669"/>
    <property type="project" value="UniProtKB-UniRule"/>
</dbReference>
<dbReference type="PROSITE" id="PS51273">
    <property type="entry name" value="GATASE_TYPE_1"/>
    <property type="match status" value="1"/>
</dbReference>
<evidence type="ECO:0000256" key="7">
    <source>
        <dbReference type="ARBA" id="ARBA00022840"/>
    </source>
</evidence>
<gene>
    <name evidence="9" type="primary">guaA</name>
    <name evidence="12" type="ordered locus">Marpi_0534</name>
</gene>
<dbReference type="FunFam" id="3.40.50.620:FF:000001">
    <property type="entry name" value="GMP synthase [glutamine-hydrolyzing]"/>
    <property type="match status" value="1"/>
</dbReference>
<dbReference type="InterPro" id="IPR014729">
    <property type="entry name" value="Rossmann-like_a/b/a_fold"/>
</dbReference>
<comment type="pathway">
    <text evidence="2 9">Purine metabolism; GMP biosynthesis; GMP from XMP (L-Gln route): step 1/1.</text>
</comment>
<name>H2J5B7_MARPK</name>
<dbReference type="Pfam" id="PF02540">
    <property type="entry name" value="NAD_synthase"/>
    <property type="match status" value="1"/>
</dbReference>
<evidence type="ECO:0000256" key="10">
    <source>
        <dbReference type="PROSITE-ProRule" id="PRU00886"/>
    </source>
</evidence>
<dbReference type="Gene3D" id="3.30.300.10">
    <property type="match status" value="1"/>
</dbReference>
<keyword evidence="3 9" id="KW-0436">Ligase</keyword>
<dbReference type="InterPro" id="IPR017926">
    <property type="entry name" value="GATASE"/>
</dbReference>
<comment type="subunit">
    <text evidence="9">Homodimer.</text>
</comment>
<dbReference type="SUPFAM" id="SSF54810">
    <property type="entry name" value="GMP synthetase C-terminal dimerisation domain"/>
    <property type="match status" value="1"/>
</dbReference>
<evidence type="ECO:0000256" key="6">
    <source>
        <dbReference type="ARBA" id="ARBA00022755"/>
    </source>
</evidence>
<evidence type="ECO:0000256" key="8">
    <source>
        <dbReference type="ARBA" id="ARBA00022962"/>
    </source>
</evidence>
<dbReference type="InterPro" id="IPR022955">
    <property type="entry name" value="GMP_synthase"/>
</dbReference>
<dbReference type="PRINTS" id="PR00096">
    <property type="entry name" value="GATASE"/>
</dbReference>
<dbReference type="UniPathway" id="UPA00189">
    <property type="reaction ID" value="UER00296"/>
</dbReference>
<dbReference type="HOGENOM" id="CLU_014340_0_5_0"/>
<dbReference type="EC" id="6.3.5.2" evidence="9"/>
<dbReference type="InterPro" id="IPR025777">
    <property type="entry name" value="GMPS_ATP_PPase_dom"/>
</dbReference>
<dbReference type="PANTHER" id="PTHR11922:SF2">
    <property type="entry name" value="GMP SYNTHASE [GLUTAMINE-HYDROLYZING]"/>
    <property type="match status" value="1"/>
</dbReference>
<reference evidence="12 13" key="1">
    <citation type="journal article" date="2012" name="J. Bacteriol.">
        <title>Complete Genome Sequence of the Thermophilic, Piezophilic, Heterotrophic Bacterium Marinitoga piezophila KA3.</title>
        <authorList>
            <person name="Lucas S."/>
            <person name="Han J."/>
            <person name="Lapidus A."/>
            <person name="Cheng J.F."/>
            <person name="Goodwin L.A."/>
            <person name="Pitluck S."/>
            <person name="Peters L."/>
            <person name="Mikhailova N."/>
            <person name="Teshima H."/>
            <person name="Detter J.C."/>
            <person name="Han C."/>
            <person name="Tapia R."/>
            <person name="Land M."/>
            <person name="Hauser L."/>
            <person name="Kyrpides N.C."/>
            <person name="Ivanova N."/>
            <person name="Pagani I."/>
            <person name="Vannier P."/>
            <person name="Oger P."/>
            <person name="Bartlett D.H."/>
            <person name="Noll K.M."/>
            <person name="Woyke T."/>
            <person name="Jebbar M."/>
        </authorList>
    </citation>
    <scope>NUCLEOTIDE SEQUENCE [LARGE SCALE GENOMIC DNA]</scope>
    <source>
        <strain evidence="13">DSM 14283 / JCM 11233 / KA3</strain>
    </source>
</reference>
<evidence type="ECO:0000256" key="4">
    <source>
        <dbReference type="ARBA" id="ARBA00022741"/>
    </source>
</evidence>
<feature type="binding site" evidence="10">
    <location>
        <begin position="217"/>
        <end position="223"/>
    </location>
    <ligand>
        <name>ATP</name>
        <dbReference type="ChEBI" id="CHEBI:30616"/>
    </ligand>
</feature>
<dbReference type="Proteomes" id="UP000007161">
    <property type="component" value="Chromosome"/>
</dbReference>
<sequence>MKKVLIIDYGSQYTQLLARRIREMEIYSEVAPHDAEITNLEDITAIILSGGPKSVNDKDALEIPDWIFKLDVPILGICYGMQALAKKLGGKVEKTEVSEYGKTIIKVSNNVLFSEIPEKIITWMSHGDSVVALPEGSEIIATTYNGINAAVKFSEKIYGIQFHPEVKHTEFGFEILENFLIKIAKLEKNWSLENLIENKIKEIKETVGNSKAIIALSGGVDSSVAAVLVHKAIGEQLKAVFVNHGLMRLNEEIEVKKIFNELLGINLTVVDAQKRFLSKLSGVTDPEKKRKIIGEEFIRVFENEATNEYEFLVQGTIYSDVIESAASGKNTAKIKSHHNVGGLPEDMKFKIIEPLRNLFKDEVREVGKLLGIPEHILYRHPFPGPGLAIRIIGEITEEKLNILKKADHIFIETLKEFNWYNKVWQAFTVLTPIKSVGVVGDERSYDYVLAIRSVDSVEGMTADWSKIPFEILEKASSRIVNEVNGVGRVVYDITSKPPATIEWE</sequence>
<dbReference type="OrthoDB" id="9802219at2"/>
<dbReference type="NCBIfam" id="TIGR00884">
    <property type="entry name" value="guaA_Cterm"/>
    <property type="match status" value="1"/>
</dbReference>
<dbReference type="PRINTS" id="PR00097">
    <property type="entry name" value="ANTSNTHASEII"/>
</dbReference>
<dbReference type="RefSeq" id="WP_014296047.1">
    <property type="nucleotide sequence ID" value="NC_016751.1"/>
</dbReference>
<proteinExistence type="inferred from homology"/>
<dbReference type="STRING" id="443254.Marpi_0534"/>
<dbReference type="eggNOG" id="COG0518">
    <property type="taxonomic scope" value="Bacteria"/>
</dbReference>
<dbReference type="KEGG" id="mpz:Marpi_0534"/>
<feature type="active site" evidence="9">
    <location>
        <position position="163"/>
    </location>
</feature>
<keyword evidence="8 9" id="KW-0315">Glutamine amidotransferase</keyword>
<keyword evidence="5 9" id="KW-0332">GMP biosynthesis</keyword>
<dbReference type="InterPro" id="IPR001674">
    <property type="entry name" value="GMP_synth_C"/>
</dbReference>
<keyword evidence="13" id="KW-1185">Reference proteome</keyword>
<protein>
    <recommendedName>
        <fullName evidence="9">GMP synthase [glutamine-hydrolyzing]</fullName>
        <ecNumber evidence="9">6.3.5.2</ecNumber>
    </recommendedName>
    <alternativeName>
        <fullName evidence="9">GMP synthetase</fullName>
    </alternativeName>
    <alternativeName>
        <fullName evidence="9">Glutamine amidotransferase</fullName>
    </alternativeName>
</protein>
<dbReference type="Pfam" id="PF00117">
    <property type="entry name" value="GATase"/>
    <property type="match status" value="1"/>
</dbReference>
<dbReference type="GO" id="GO:0003921">
    <property type="term" value="F:GMP synthase activity"/>
    <property type="evidence" value="ECO:0007669"/>
    <property type="project" value="InterPro"/>
</dbReference>
<dbReference type="InterPro" id="IPR029062">
    <property type="entry name" value="Class_I_gatase-like"/>
</dbReference>
<dbReference type="NCBIfam" id="TIGR00888">
    <property type="entry name" value="guaA_Nterm"/>
    <property type="match status" value="1"/>
</dbReference>
<keyword evidence="4 9" id="KW-0547">Nucleotide-binding</keyword>
<feature type="domain" description="GMPS ATP-PPase" evidence="11">
    <location>
        <begin position="190"/>
        <end position="379"/>
    </location>
</feature>
<dbReference type="InterPro" id="IPR022310">
    <property type="entry name" value="NAD/GMP_synthase"/>
</dbReference>
<dbReference type="InterPro" id="IPR004739">
    <property type="entry name" value="GMP_synth_GATase"/>
</dbReference>
<dbReference type="Gene3D" id="3.40.50.880">
    <property type="match status" value="1"/>
</dbReference>
<dbReference type="NCBIfam" id="NF000848">
    <property type="entry name" value="PRK00074.1"/>
    <property type="match status" value="1"/>
</dbReference>
<evidence type="ECO:0000256" key="1">
    <source>
        <dbReference type="ARBA" id="ARBA00002332"/>
    </source>
</evidence>
<dbReference type="AlphaFoldDB" id="H2J5B7"/>
<dbReference type="MEROPS" id="C26.957"/>
<reference evidence="13" key="2">
    <citation type="submission" date="2012-01" db="EMBL/GenBank/DDBJ databases">
        <title>Complete sequence of chromosome of Marinitoga piezophila KA3.</title>
        <authorList>
            <person name="Lucas S."/>
            <person name="Han J."/>
            <person name="Lapidus A."/>
            <person name="Cheng J.-F."/>
            <person name="Goodwin L."/>
            <person name="Pitluck S."/>
            <person name="Peters L."/>
            <person name="Mikhailova N."/>
            <person name="Teshima H."/>
            <person name="Detter J.C."/>
            <person name="Han C."/>
            <person name="Tapia R."/>
            <person name="Land M."/>
            <person name="Hauser L."/>
            <person name="Kyrpides N."/>
            <person name="Ivanova N."/>
            <person name="Pagani I."/>
            <person name="Jebbar M."/>
            <person name="Vannier P."/>
            <person name="Oger P."/>
            <person name="Cario A."/>
            <person name="Bartlett D."/>
            <person name="Noll K.M."/>
            <person name="Woyke T."/>
        </authorList>
    </citation>
    <scope>NUCLEOTIDE SEQUENCE [LARGE SCALE GENOMIC DNA]</scope>
    <source>
        <strain evidence="13">DSM 14283 / JCM 11233 / KA3</strain>
    </source>
</reference>
<dbReference type="PANTHER" id="PTHR11922">
    <property type="entry name" value="GMP SYNTHASE-RELATED"/>
    <property type="match status" value="1"/>
</dbReference>
<dbReference type="FunFam" id="3.30.300.10:FF:000002">
    <property type="entry name" value="GMP synthase [glutamine-hydrolyzing]"/>
    <property type="match status" value="1"/>
</dbReference>
<dbReference type="CDD" id="cd01997">
    <property type="entry name" value="GMP_synthase_C"/>
    <property type="match status" value="1"/>
</dbReference>
<evidence type="ECO:0000256" key="2">
    <source>
        <dbReference type="ARBA" id="ARBA00005153"/>
    </source>
</evidence>
<dbReference type="PROSITE" id="PS51553">
    <property type="entry name" value="GMPS_ATP_PPASE"/>
    <property type="match status" value="1"/>
</dbReference>
<organism evidence="12 13">
    <name type="scientific">Marinitoga piezophila (strain DSM 14283 / JCM 11233 / KA3)</name>
    <dbReference type="NCBI Taxonomy" id="443254"/>
    <lineage>
        <taxon>Bacteria</taxon>
        <taxon>Thermotogati</taxon>
        <taxon>Thermotogota</taxon>
        <taxon>Thermotogae</taxon>
        <taxon>Petrotogales</taxon>
        <taxon>Petrotogaceae</taxon>
        <taxon>Marinitoga</taxon>
    </lineage>
</organism>
<dbReference type="FunFam" id="3.40.50.880:FF:000001">
    <property type="entry name" value="GMP synthase [glutamine-hydrolyzing]"/>
    <property type="match status" value="1"/>
</dbReference>
<dbReference type="GO" id="GO:0005829">
    <property type="term" value="C:cytosol"/>
    <property type="evidence" value="ECO:0007669"/>
    <property type="project" value="TreeGrafter"/>
</dbReference>
<accession>H2J5B7</accession>